<evidence type="ECO:0000313" key="2">
    <source>
        <dbReference type="EMBL" id="KAL3310204.1"/>
    </source>
</evidence>
<dbReference type="AlphaFoldDB" id="A0ABD2PS93"/>
<comment type="caution">
    <text evidence="2">The sequence shown here is derived from an EMBL/GenBank/DDBJ whole genome shotgun (WGS) entry which is preliminary data.</text>
</comment>
<reference evidence="2 3" key="1">
    <citation type="submission" date="2024-11" db="EMBL/GenBank/DDBJ databases">
        <title>Adaptive evolution of stress response genes in parasites aligns with host niche diversity.</title>
        <authorList>
            <person name="Hahn C."/>
            <person name="Resl P."/>
        </authorList>
    </citation>
    <scope>NUCLEOTIDE SEQUENCE [LARGE SCALE GENOMIC DNA]</scope>
    <source>
        <strain evidence="2">EGGRZ-B1_66</strain>
        <tissue evidence="2">Body</tissue>
    </source>
</reference>
<name>A0ABD2PS93_9PLAT</name>
<evidence type="ECO:0000313" key="3">
    <source>
        <dbReference type="Proteomes" id="UP001626550"/>
    </source>
</evidence>
<protein>
    <submittedName>
        <fullName evidence="2">Uncharacterized protein</fullName>
    </submittedName>
</protein>
<gene>
    <name evidence="2" type="ORF">Ciccas_011233</name>
</gene>
<feature type="compositionally biased region" description="Basic and acidic residues" evidence="1">
    <location>
        <begin position="83"/>
        <end position="94"/>
    </location>
</feature>
<organism evidence="2 3">
    <name type="scientific">Cichlidogyrus casuarinus</name>
    <dbReference type="NCBI Taxonomy" id="1844966"/>
    <lineage>
        <taxon>Eukaryota</taxon>
        <taxon>Metazoa</taxon>
        <taxon>Spiralia</taxon>
        <taxon>Lophotrochozoa</taxon>
        <taxon>Platyhelminthes</taxon>
        <taxon>Monogenea</taxon>
        <taxon>Monopisthocotylea</taxon>
        <taxon>Dactylogyridea</taxon>
        <taxon>Ancyrocephalidae</taxon>
        <taxon>Cichlidogyrus</taxon>
    </lineage>
</organism>
<evidence type="ECO:0000256" key="1">
    <source>
        <dbReference type="SAM" id="MobiDB-lite"/>
    </source>
</evidence>
<proteinExistence type="predicted"/>
<feature type="region of interest" description="Disordered" evidence="1">
    <location>
        <begin position="60"/>
        <end position="109"/>
    </location>
</feature>
<feature type="non-terminal residue" evidence="2">
    <location>
        <position position="109"/>
    </location>
</feature>
<dbReference type="EMBL" id="JBJKFK010003151">
    <property type="protein sequence ID" value="KAL3310204.1"/>
    <property type="molecule type" value="Genomic_DNA"/>
</dbReference>
<accession>A0ABD2PS93</accession>
<dbReference type="Proteomes" id="UP001626550">
    <property type="component" value="Unassembled WGS sequence"/>
</dbReference>
<keyword evidence="3" id="KW-1185">Reference proteome</keyword>
<sequence length="109" mass="11997">MKSIIKICCTCQDKRHMMKELAEQLTDDQGQVPINGGHASCDKENCHSVEEHLIIAEHTNKVNARVPPPRPAEGPLLSPMEARPFKPEDQEILHRPSNPPTLAPSSAAS</sequence>